<gene>
    <name evidence="2" type="ORF">NKR19_g66</name>
</gene>
<accession>A0AA38S2F7</accession>
<reference evidence="2" key="1">
    <citation type="submission" date="2022-07" db="EMBL/GenBank/DDBJ databases">
        <title>Fungi with potential for degradation of polypropylene.</title>
        <authorList>
            <person name="Gostincar C."/>
        </authorList>
    </citation>
    <scope>NUCLEOTIDE SEQUENCE</scope>
    <source>
        <strain evidence="2">EXF-13287</strain>
    </source>
</reference>
<dbReference type="SUPFAM" id="SSF55729">
    <property type="entry name" value="Acyl-CoA N-acyltransferases (Nat)"/>
    <property type="match status" value="1"/>
</dbReference>
<dbReference type="InterPro" id="IPR000182">
    <property type="entry name" value="GNAT_dom"/>
</dbReference>
<evidence type="ECO:0000313" key="2">
    <source>
        <dbReference type="EMBL" id="KAJ9165764.1"/>
    </source>
</evidence>
<organism evidence="2 3">
    <name type="scientific">Coniochaeta hoffmannii</name>
    <dbReference type="NCBI Taxonomy" id="91930"/>
    <lineage>
        <taxon>Eukaryota</taxon>
        <taxon>Fungi</taxon>
        <taxon>Dikarya</taxon>
        <taxon>Ascomycota</taxon>
        <taxon>Pezizomycotina</taxon>
        <taxon>Sordariomycetes</taxon>
        <taxon>Sordariomycetidae</taxon>
        <taxon>Coniochaetales</taxon>
        <taxon>Coniochaetaceae</taxon>
        <taxon>Coniochaeta</taxon>
    </lineage>
</organism>
<evidence type="ECO:0000259" key="1">
    <source>
        <dbReference type="PROSITE" id="PS51186"/>
    </source>
</evidence>
<dbReference type="PROSITE" id="PS51186">
    <property type="entry name" value="GNAT"/>
    <property type="match status" value="1"/>
</dbReference>
<dbReference type="Proteomes" id="UP001174691">
    <property type="component" value="Unassembled WGS sequence"/>
</dbReference>
<keyword evidence="3" id="KW-1185">Reference proteome</keyword>
<protein>
    <submittedName>
        <fullName evidence="2">Acetyltransferase</fullName>
    </submittedName>
</protein>
<evidence type="ECO:0000313" key="3">
    <source>
        <dbReference type="Proteomes" id="UP001174691"/>
    </source>
</evidence>
<dbReference type="GO" id="GO:0016747">
    <property type="term" value="F:acyltransferase activity, transferring groups other than amino-acyl groups"/>
    <property type="evidence" value="ECO:0007669"/>
    <property type="project" value="InterPro"/>
</dbReference>
<name>A0AA38S2F7_9PEZI</name>
<dbReference type="InterPro" id="IPR016181">
    <property type="entry name" value="Acyl_CoA_acyltransferase"/>
</dbReference>
<dbReference type="EMBL" id="JANBVN010000001">
    <property type="protein sequence ID" value="KAJ9165764.1"/>
    <property type="molecule type" value="Genomic_DNA"/>
</dbReference>
<comment type="caution">
    <text evidence="2">The sequence shown here is derived from an EMBL/GenBank/DDBJ whole genome shotgun (WGS) entry which is preliminary data.</text>
</comment>
<feature type="domain" description="N-acetyltransferase" evidence="1">
    <location>
        <begin position="74"/>
        <end position="230"/>
    </location>
</feature>
<proteinExistence type="predicted"/>
<dbReference type="Gene3D" id="3.40.630.30">
    <property type="match status" value="1"/>
</dbReference>
<dbReference type="AlphaFoldDB" id="A0AA38S2F7"/>
<sequence>MAFIRPFQFADADDAMYICRATLPPNLAASQAAYNISPYVWTLQYTHLSPRNCFVLDDGQGKAVGYAIGCPDVFAFAEAYPRYVSEVLQSEQGRRDVAVPEQLDTLEPWLVPVSGDSAEKKVNDRCMAQLAYNPRWLLLEGVQGKSELVNEYRATMHIDIVPEFQGQGWGRKLIESFVQSIKSSEADPGRGIHIGVSGENTKVVPFYEKLQFRVYDGGEKEGNVWMVRDV</sequence>